<feature type="transmembrane region" description="Helical" evidence="4">
    <location>
        <begin position="337"/>
        <end position="360"/>
    </location>
</feature>
<accession>A0A7W6JYI6</accession>
<dbReference type="SUPFAM" id="SSF103473">
    <property type="entry name" value="MFS general substrate transporter"/>
    <property type="match status" value="1"/>
</dbReference>
<evidence type="ECO:0000313" key="6">
    <source>
        <dbReference type="EMBL" id="MBB4101892.1"/>
    </source>
</evidence>
<name>A0A7W6JYI6_9HYPH</name>
<dbReference type="InterPro" id="IPR036259">
    <property type="entry name" value="MFS_trans_sf"/>
</dbReference>
<evidence type="ECO:0000256" key="2">
    <source>
        <dbReference type="ARBA" id="ARBA00022989"/>
    </source>
</evidence>
<feature type="transmembrane region" description="Helical" evidence="4">
    <location>
        <begin position="51"/>
        <end position="69"/>
    </location>
</feature>
<feature type="transmembrane region" description="Helical" evidence="4">
    <location>
        <begin position="246"/>
        <end position="267"/>
    </location>
</feature>
<sequence length="392" mass="39742">MKTTSACSSSLFLVGFTGALALASSQGLGRFFYTPVLPGMMAELGLSPADAGLIAAANFAGYLVGALASSQSWAAGRERQAALTGLLATAVLMALMALPHSLAPFIVIRFLAGLSSAFGLIFTSALVLEFAASRGSTAVPSAMFGGVGIGISLSSLVVMTVSTAAGGSAEGWRASWLTGSLFALAIVLLAAAVLPKPQAGARKAAEPVLRWRPLFVIAAIAYCCFGFGYIVSATFLVAIARAAGSGAWVEFACWFATGIACFASLFVWQPLVKRRGADVVLAICMVLLAAGTLSSVLLPPQYAVIVGGVLLGGTFMVITSCGLATGRAFAPESPRRAMGVMTAIFGIGQIAGPMVGGWAANISGSYLMPSMIAAGVLVVGALLLIPVIAGRD</sequence>
<dbReference type="GO" id="GO:0022857">
    <property type="term" value="F:transmembrane transporter activity"/>
    <property type="evidence" value="ECO:0007669"/>
    <property type="project" value="InterPro"/>
</dbReference>
<comment type="caution">
    <text evidence="6">The sequence shown here is derived from an EMBL/GenBank/DDBJ whole genome shotgun (WGS) entry which is preliminary data.</text>
</comment>
<feature type="transmembrane region" description="Helical" evidence="4">
    <location>
        <begin position="366"/>
        <end position="389"/>
    </location>
</feature>
<feature type="transmembrane region" description="Helical" evidence="4">
    <location>
        <begin position="174"/>
        <end position="194"/>
    </location>
</feature>
<feature type="transmembrane region" description="Helical" evidence="4">
    <location>
        <begin position="279"/>
        <end position="298"/>
    </location>
</feature>
<reference evidence="6 7" key="1">
    <citation type="submission" date="2020-08" db="EMBL/GenBank/DDBJ databases">
        <title>Genomic Encyclopedia of Type Strains, Phase IV (KMG-IV): sequencing the most valuable type-strain genomes for metagenomic binning, comparative biology and taxonomic classification.</title>
        <authorList>
            <person name="Goeker M."/>
        </authorList>
    </citation>
    <scope>NUCLEOTIDE SEQUENCE [LARGE SCALE GENOMIC DNA]</scope>
    <source>
        <strain evidence="6 7">DSM 26385</strain>
    </source>
</reference>
<dbReference type="PANTHER" id="PTHR23537:SF1">
    <property type="entry name" value="SUGAR TRANSPORTER"/>
    <property type="match status" value="1"/>
</dbReference>
<feature type="transmembrane region" description="Helical" evidence="4">
    <location>
        <begin position="81"/>
        <end position="100"/>
    </location>
</feature>
<feature type="domain" description="Major facilitator superfamily (MFS) profile" evidence="5">
    <location>
        <begin position="3"/>
        <end position="392"/>
    </location>
</feature>
<keyword evidence="2 4" id="KW-1133">Transmembrane helix</keyword>
<dbReference type="CDD" id="cd06180">
    <property type="entry name" value="MFS_YjiJ"/>
    <property type="match status" value="1"/>
</dbReference>
<dbReference type="Proteomes" id="UP000584824">
    <property type="component" value="Unassembled WGS sequence"/>
</dbReference>
<protein>
    <submittedName>
        <fullName evidence="6">Putative MFS family arabinose efflux permease</fullName>
    </submittedName>
</protein>
<dbReference type="RefSeq" id="WP_183788915.1">
    <property type="nucleotide sequence ID" value="NZ_JACIDU010000002.1"/>
</dbReference>
<dbReference type="AlphaFoldDB" id="A0A7W6JYI6"/>
<dbReference type="PANTHER" id="PTHR23537">
    <property type="match status" value="1"/>
</dbReference>
<evidence type="ECO:0000256" key="4">
    <source>
        <dbReference type="SAM" id="Phobius"/>
    </source>
</evidence>
<evidence type="ECO:0000259" key="5">
    <source>
        <dbReference type="PROSITE" id="PS50850"/>
    </source>
</evidence>
<dbReference type="Gene3D" id="1.20.1250.20">
    <property type="entry name" value="MFS general substrate transporter like domains"/>
    <property type="match status" value="2"/>
</dbReference>
<evidence type="ECO:0000256" key="1">
    <source>
        <dbReference type="ARBA" id="ARBA00022692"/>
    </source>
</evidence>
<keyword evidence="3 4" id="KW-0472">Membrane</keyword>
<dbReference type="GO" id="GO:0005886">
    <property type="term" value="C:plasma membrane"/>
    <property type="evidence" value="ECO:0007669"/>
    <property type="project" value="TreeGrafter"/>
</dbReference>
<dbReference type="InterPro" id="IPR020846">
    <property type="entry name" value="MFS_dom"/>
</dbReference>
<dbReference type="Pfam" id="PF06779">
    <property type="entry name" value="MFS_4"/>
    <property type="match status" value="1"/>
</dbReference>
<dbReference type="EMBL" id="JACIDU010000002">
    <property type="protein sequence ID" value="MBB4101892.1"/>
    <property type="molecule type" value="Genomic_DNA"/>
</dbReference>
<dbReference type="InterPro" id="IPR010645">
    <property type="entry name" value="MFS_4"/>
</dbReference>
<gene>
    <name evidence="6" type="ORF">GGQ66_000420</name>
</gene>
<feature type="transmembrane region" description="Helical" evidence="4">
    <location>
        <begin position="304"/>
        <end position="325"/>
    </location>
</feature>
<evidence type="ECO:0000313" key="7">
    <source>
        <dbReference type="Proteomes" id="UP000584824"/>
    </source>
</evidence>
<organism evidence="6 7">
    <name type="scientific">Allorhizobium borbori</name>
    <dbReference type="NCBI Taxonomy" id="485907"/>
    <lineage>
        <taxon>Bacteria</taxon>
        <taxon>Pseudomonadati</taxon>
        <taxon>Pseudomonadota</taxon>
        <taxon>Alphaproteobacteria</taxon>
        <taxon>Hyphomicrobiales</taxon>
        <taxon>Rhizobiaceae</taxon>
        <taxon>Rhizobium/Agrobacterium group</taxon>
        <taxon>Allorhizobium</taxon>
    </lineage>
</organism>
<feature type="transmembrane region" description="Helical" evidence="4">
    <location>
        <begin position="142"/>
        <end position="162"/>
    </location>
</feature>
<proteinExistence type="predicted"/>
<feature type="transmembrane region" description="Helical" evidence="4">
    <location>
        <begin position="106"/>
        <end position="130"/>
    </location>
</feature>
<evidence type="ECO:0000256" key="3">
    <source>
        <dbReference type="ARBA" id="ARBA00023136"/>
    </source>
</evidence>
<keyword evidence="1 4" id="KW-0812">Transmembrane</keyword>
<keyword evidence="7" id="KW-1185">Reference proteome</keyword>
<dbReference type="PROSITE" id="PS50850">
    <property type="entry name" value="MFS"/>
    <property type="match status" value="1"/>
</dbReference>
<feature type="transmembrane region" description="Helical" evidence="4">
    <location>
        <begin position="214"/>
        <end position="240"/>
    </location>
</feature>